<dbReference type="InterPro" id="IPR019870">
    <property type="entry name" value="Se_metab_YedF"/>
</dbReference>
<feature type="domain" description="UPF0033" evidence="1">
    <location>
        <begin position="3"/>
        <end position="69"/>
    </location>
</feature>
<dbReference type="Proteomes" id="UP001179600">
    <property type="component" value="Chromosome"/>
</dbReference>
<dbReference type="SUPFAM" id="SSF75169">
    <property type="entry name" value="DsrEFH-like"/>
    <property type="match status" value="1"/>
</dbReference>
<evidence type="ECO:0000313" key="2">
    <source>
        <dbReference type="EMBL" id="WCG22499.1"/>
    </source>
</evidence>
<dbReference type="InterPro" id="IPR027396">
    <property type="entry name" value="DsrEFH-like"/>
</dbReference>
<dbReference type="EMBL" id="CP116507">
    <property type="protein sequence ID" value="WCG22499.1"/>
    <property type="molecule type" value="Genomic_DNA"/>
</dbReference>
<dbReference type="Pfam" id="PF01206">
    <property type="entry name" value="TusA"/>
    <property type="match status" value="1"/>
</dbReference>
<dbReference type="RefSeq" id="WP_126763383.1">
    <property type="nucleotide sequence ID" value="NZ_CP097044.1"/>
</dbReference>
<gene>
    <name evidence="2" type="primary">yedF</name>
    <name evidence="2" type="ORF">PML95_08900</name>
</gene>
<dbReference type="InterPro" id="IPR003787">
    <property type="entry name" value="Sulphur_relay_DsrE/F-like"/>
</dbReference>
<dbReference type="Pfam" id="PF02635">
    <property type="entry name" value="DsrE"/>
    <property type="match status" value="1"/>
</dbReference>
<proteinExistence type="predicted"/>
<dbReference type="InterPro" id="IPR036868">
    <property type="entry name" value="TusA-like_sf"/>
</dbReference>
<dbReference type="InterPro" id="IPR001455">
    <property type="entry name" value="TusA-like"/>
</dbReference>
<sequence length="199" mass="22136">MMKKIDATGQACPLPVIQAKRALETEKSLSIIVDNEIATQNLKKFASQKNVTYRCIKQAANRYEVFLSKESEVEVSDKLLDKKQETQTSDIVKTMVFDSLTMGSGSEELGKKLMSGFIASLLEQSVLPKYLVFYNEGVKLLVGELAHSFDELKAKGVTLFACGACTEQYQVTEKITSAEIVNMFFITELLLKSDTVINI</sequence>
<protein>
    <submittedName>
        <fullName evidence="2">Sulfurtransferase-like selenium metabolism protein YedF</fullName>
    </submittedName>
</protein>
<name>A0AAE9XND6_9ENTE</name>
<dbReference type="AlphaFoldDB" id="A0AAE9XND6"/>
<organism evidence="2 3">
    <name type="scientific">Vagococcus lutrae</name>
    <dbReference type="NCBI Taxonomy" id="81947"/>
    <lineage>
        <taxon>Bacteria</taxon>
        <taxon>Bacillati</taxon>
        <taxon>Bacillota</taxon>
        <taxon>Bacilli</taxon>
        <taxon>Lactobacillales</taxon>
        <taxon>Enterococcaceae</taxon>
        <taxon>Vagococcus</taxon>
    </lineage>
</organism>
<evidence type="ECO:0000313" key="3">
    <source>
        <dbReference type="Proteomes" id="UP001179600"/>
    </source>
</evidence>
<dbReference type="SUPFAM" id="SSF64307">
    <property type="entry name" value="SirA-like"/>
    <property type="match status" value="1"/>
</dbReference>
<dbReference type="Gene3D" id="3.30.110.40">
    <property type="entry name" value="TusA-like domain"/>
    <property type="match status" value="1"/>
</dbReference>
<reference evidence="2" key="1">
    <citation type="submission" date="2023-01" db="EMBL/GenBank/DDBJ databases">
        <title>Oxazolidinone resistance genes in florfenicol resistant enterococci from beef cattle and veal calves at slaughter.</title>
        <authorList>
            <person name="Biggel M."/>
        </authorList>
    </citation>
    <scope>NUCLEOTIDE SEQUENCE</scope>
    <source>
        <strain evidence="2">K204-1</strain>
    </source>
</reference>
<dbReference type="Gene3D" id="3.40.1260.10">
    <property type="entry name" value="DsrEFH-like"/>
    <property type="match status" value="1"/>
</dbReference>
<evidence type="ECO:0000259" key="1">
    <source>
        <dbReference type="Pfam" id="PF01206"/>
    </source>
</evidence>
<dbReference type="NCBIfam" id="TIGR03527">
    <property type="entry name" value="selenium_YedF"/>
    <property type="match status" value="1"/>
</dbReference>
<accession>A0AAE9XND6</accession>